<name>A0A8J3LI90_9ACTN</name>
<feature type="domain" description="YvlB/LiaX N-terminal" evidence="1">
    <location>
        <begin position="3"/>
        <end position="30"/>
    </location>
</feature>
<organism evidence="2 3">
    <name type="scientific">Catellatospora methionotrophica</name>
    <dbReference type="NCBI Taxonomy" id="121620"/>
    <lineage>
        <taxon>Bacteria</taxon>
        <taxon>Bacillati</taxon>
        <taxon>Actinomycetota</taxon>
        <taxon>Actinomycetes</taxon>
        <taxon>Micromonosporales</taxon>
        <taxon>Micromonosporaceae</taxon>
        <taxon>Catellatospora</taxon>
    </lineage>
</organism>
<evidence type="ECO:0000259" key="1">
    <source>
        <dbReference type="Pfam" id="PF22746"/>
    </source>
</evidence>
<comment type="caution">
    <text evidence="2">The sequence shown here is derived from an EMBL/GenBank/DDBJ whole genome shotgun (WGS) entry which is preliminary data.</text>
</comment>
<keyword evidence="3" id="KW-1185">Reference proteome</keyword>
<accession>A0A8J3LI90</accession>
<evidence type="ECO:0000313" key="3">
    <source>
        <dbReference type="Proteomes" id="UP000660339"/>
    </source>
</evidence>
<protein>
    <recommendedName>
        <fullName evidence="1">YvlB/LiaX N-terminal domain-containing protein</fullName>
    </recommendedName>
</protein>
<dbReference type="EMBL" id="BONJ01000017">
    <property type="protein sequence ID" value="GIG14980.1"/>
    <property type="molecule type" value="Genomic_DNA"/>
</dbReference>
<dbReference type="AlphaFoldDB" id="A0A8J3LI90"/>
<dbReference type="RefSeq" id="WP_166378622.1">
    <property type="nucleotide sequence ID" value="NZ_BAAATT010000007.1"/>
</dbReference>
<evidence type="ECO:0000313" key="2">
    <source>
        <dbReference type="EMBL" id="GIG14980.1"/>
    </source>
</evidence>
<sequence length="143" mass="15701">MNEQRRQVLEMLAAGKITAEEAERLIDALGRDQLQTSPGTGSGAKSRPRYLRVMVVADEDPAGEGSSRINVRVPLQLLRAGVRLTSLVPPQALSRANAELHRSGVNIDLTQLKPQHLDELIEHLDELTVDIDSAEAKVQVFCE</sequence>
<proteinExistence type="predicted"/>
<gene>
    <name evidence="2" type="ORF">Cme02nite_33120</name>
</gene>
<dbReference type="Proteomes" id="UP000660339">
    <property type="component" value="Unassembled WGS sequence"/>
</dbReference>
<dbReference type="Pfam" id="PF22746">
    <property type="entry name" value="SHOCT-like_DUF2089-C"/>
    <property type="match status" value="1"/>
</dbReference>
<reference evidence="2" key="1">
    <citation type="submission" date="2021-01" db="EMBL/GenBank/DDBJ databases">
        <title>Whole genome shotgun sequence of Catellatospora methionotrophica NBRC 14553.</title>
        <authorList>
            <person name="Komaki H."/>
            <person name="Tamura T."/>
        </authorList>
    </citation>
    <scope>NUCLEOTIDE SEQUENCE</scope>
    <source>
        <strain evidence="2">NBRC 14553</strain>
    </source>
</reference>
<dbReference type="InterPro" id="IPR053959">
    <property type="entry name" value="YvlB/LiaX_N"/>
</dbReference>